<comment type="caution">
    <text evidence="1">The sequence shown here is derived from an EMBL/GenBank/DDBJ whole genome shotgun (WGS) entry which is preliminary data.</text>
</comment>
<name>A0A7X1KUM1_9PSED</name>
<keyword evidence="2" id="KW-1185">Reference proteome</keyword>
<dbReference type="InterPro" id="IPR050708">
    <property type="entry name" value="T6SS_VgrG/RHS"/>
</dbReference>
<proteinExistence type="predicted"/>
<organism evidence="1 2">
    <name type="scientific">Pseudomonas baltica</name>
    <dbReference type="NCBI Taxonomy" id="2762576"/>
    <lineage>
        <taxon>Bacteria</taxon>
        <taxon>Pseudomonadati</taxon>
        <taxon>Pseudomonadota</taxon>
        <taxon>Gammaproteobacteria</taxon>
        <taxon>Pseudomonadales</taxon>
        <taxon>Pseudomonadaceae</taxon>
        <taxon>Pseudomonas</taxon>
    </lineage>
</organism>
<dbReference type="InterPro" id="IPR022385">
    <property type="entry name" value="Rhs_assc_core"/>
</dbReference>
<sequence>MSPLRSISDQLAIHARTPALVVSDPRGLAVRTIGYYRREADVPAEPRVSAQWHDHAGRPVSQWDPRQFEHFQSGVSETPNQATVFSFSGTPLLQRNADSGWKAMLLDAQGSNRESWDSKGIHTTLNYDRHARLISVAKRDAEGRQRVTQRVDYAAVDSEHAARNLCGTSYRHDDDAGSRIAHGFDINGEAISYTQRFLDAEVLPDWPVSLAERDALLEPGPGYRTSYTHDATGMLVTHRDALGNAQHFGHDISGLEATSRLVTAEGLNCELLSALTHDAGGRIVSQTIGNGVTSRAEYDPIDQQLLRATSVSADAVVLQDLHYLYDPVGNIIKVSDQSQPTRYHANRRIEAVNEYRYDSFCQLIESTGREAANAGGEGPSLPPLLAMPQDPSLLLNYRQNMEYDRAGNLTELRHVNGQRNRTLRMAVASASNRSLPERNGQLPDESQLTDGFDANGNSRELLPGQVMTWDEYNQLQRVAPVQRDDEEDDYERYIYDAAGSRLRKISHAQQRSGARRCEVRYLPGLEIRTDSRSGERLHVIVAQAGKNGVRLLHWAHGKPEGLPNDQLRFTLSNHLRSATLELGSDGQLLSREEYYPFGGTACWAGRSALQAKYKTIRYSGKERDATGLYYYGLRYYAPWLMRWINPDPAGDIDGLNLYAMVGNNPITMVDGDGRAKTKHDTLESMIEAGPTDEYLAGQPYWGAGSESERRRKYENWKGHCKTWFNRTRQSRAQVLLSAYEISVTNSKGVIQALKNMESNTELAKSVGLRGATIVVSNLSSTATGTAIGTAVGAMALGPAGALAGAGIGMVLGKLASVASEKAMEKAGNTATLHLRTGTLSASSIIHDAKIRKNGLVGKLYYKSRTYVPDNPKNALNLGTEAAKTAGSKAAGPAGVAVKIGVDAIKAGYELYKTQQDKDPAKLELLETSADGAFAELYRRTLQIAKMYNATEADDKLTGLTNSTLTGKSMTLGGLAAQFSTAVDHLQTAAGATSAFRQRHQVDVLAL</sequence>
<reference evidence="1 2" key="1">
    <citation type="submission" date="2020-08" db="EMBL/GenBank/DDBJ databases">
        <title>Pseudomonas sp. nov.</title>
        <authorList>
            <person name="Gieschler S."/>
            <person name="Fiedler G."/>
            <person name="Brinks E."/>
            <person name="Boehnlein C."/>
            <person name="Franz C.M.A.P."/>
            <person name="Kabisch J."/>
        </authorList>
    </citation>
    <scope>NUCLEOTIDE SEQUENCE [LARGE SCALE GENOMIC DNA]</scope>
    <source>
        <strain evidence="1 2">MBT-2</strain>
    </source>
</reference>
<dbReference type="Gene3D" id="2.180.10.10">
    <property type="entry name" value="RHS repeat-associated core"/>
    <property type="match status" value="1"/>
</dbReference>
<dbReference type="NCBIfam" id="TIGR03696">
    <property type="entry name" value="Rhs_assc_core"/>
    <property type="match status" value="1"/>
</dbReference>
<dbReference type="RefSeq" id="WP_185794771.1">
    <property type="nucleotide sequence ID" value="NZ_JACMYH010000003.1"/>
</dbReference>
<evidence type="ECO:0000313" key="1">
    <source>
        <dbReference type="EMBL" id="MBC2679575.1"/>
    </source>
</evidence>
<protein>
    <submittedName>
        <fullName evidence="1">RHS repeat protein</fullName>
    </submittedName>
</protein>
<dbReference type="PANTHER" id="PTHR32305">
    <property type="match status" value="1"/>
</dbReference>
<gene>
    <name evidence="1" type="ORF">H7993_14355</name>
</gene>
<evidence type="ECO:0000313" key="2">
    <source>
        <dbReference type="Proteomes" id="UP000546173"/>
    </source>
</evidence>
<dbReference type="EMBL" id="JACMYH010000003">
    <property type="protein sequence ID" value="MBC2679575.1"/>
    <property type="molecule type" value="Genomic_DNA"/>
</dbReference>
<accession>A0A7X1KUM1</accession>
<dbReference type="PANTHER" id="PTHR32305:SF15">
    <property type="entry name" value="PROTEIN RHSA-RELATED"/>
    <property type="match status" value="1"/>
</dbReference>
<dbReference type="AlphaFoldDB" id="A0A7X1KUM1"/>
<dbReference type="Proteomes" id="UP000546173">
    <property type="component" value="Unassembled WGS sequence"/>
</dbReference>